<reference evidence="2" key="1">
    <citation type="submission" date="2021-01" db="EMBL/GenBank/DDBJ databases">
        <title>Fulvivirga kasyanovii gen. nov., sp nov., a novel member of the phylum Bacteroidetes isolated from seawater in a mussel farm.</title>
        <authorList>
            <person name="Zhao L.-H."/>
            <person name="Wang Z.-J."/>
        </authorList>
    </citation>
    <scope>NUCLEOTIDE SEQUENCE</scope>
    <source>
        <strain evidence="2">29W222</strain>
    </source>
</reference>
<dbReference type="PROSITE" id="PS50042">
    <property type="entry name" value="CNMP_BINDING_3"/>
    <property type="match status" value="1"/>
</dbReference>
<dbReference type="InterPro" id="IPR014710">
    <property type="entry name" value="RmlC-like_jellyroll"/>
</dbReference>
<protein>
    <submittedName>
        <fullName evidence="2">Crp/Fnr family transcriptional regulator</fullName>
    </submittedName>
</protein>
<dbReference type="RefSeq" id="WP_202855649.1">
    <property type="nucleotide sequence ID" value="NZ_JAEUGD010000023.1"/>
</dbReference>
<keyword evidence="3" id="KW-1185">Reference proteome</keyword>
<dbReference type="CDD" id="cd00038">
    <property type="entry name" value="CAP_ED"/>
    <property type="match status" value="1"/>
</dbReference>
<dbReference type="InterPro" id="IPR000595">
    <property type="entry name" value="cNMP-bd_dom"/>
</dbReference>
<feature type="domain" description="Cyclic nucleotide-binding" evidence="1">
    <location>
        <begin position="11"/>
        <end position="115"/>
    </location>
</feature>
<accession>A0A937KDC6</accession>
<gene>
    <name evidence="2" type="ORF">JMN32_07280</name>
</gene>
<dbReference type="Pfam" id="PF00027">
    <property type="entry name" value="cNMP_binding"/>
    <property type="match status" value="1"/>
</dbReference>
<comment type="caution">
    <text evidence="2">The sequence shown here is derived from an EMBL/GenBank/DDBJ whole genome shotgun (WGS) entry which is preliminary data.</text>
</comment>
<dbReference type="InterPro" id="IPR018490">
    <property type="entry name" value="cNMP-bd_dom_sf"/>
</dbReference>
<dbReference type="SUPFAM" id="SSF51206">
    <property type="entry name" value="cAMP-binding domain-like"/>
    <property type="match status" value="1"/>
</dbReference>
<sequence>MLGLLKDKLLSEERFKADQIKTLLSYFQPVITEKGELLLHKGQTSKHLYFVNKGCLRVFCIQPDGKESTRFFAFKGQFGTAFPSFIKQDVSIALIDTVEKSELLKIHHHDFQRLLSSVPGWESLYRKELEHNYVESILRIESFVTMNATERYRRILKHEPHLINRLPNRIIASYMGISQETLSRLKSDRSF</sequence>
<dbReference type="SMART" id="SM00100">
    <property type="entry name" value="cNMP"/>
    <property type="match status" value="1"/>
</dbReference>
<dbReference type="AlphaFoldDB" id="A0A937KDC6"/>
<evidence type="ECO:0000313" key="3">
    <source>
        <dbReference type="Proteomes" id="UP000614216"/>
    </source>
</evidence>
<dbReference type="Proteomes" id="UP000614216">
    <property type="component" value="Unassembled WGS sequence"/>
</dbReference>
<evidence type="ECO:0000259" key="1">
    <source>
        <dbReference type="PROSITE" id="PS50042"/>
    </source>
</evidence>
<evidence type="ECO:0000313" key="2">
    <source>
        <dbReference type="EMBL" id="MBL6446103.1"/>
    </source>
</evidence>
<name>A0A937KDC6_9BACT</name>
<dbReference type="EMBL" id="JAEUGD010000023">
    <property type="protein sequence ID" value="MBL6446103.1"/>
    <property type="molecule type" value="Genomic_DNA"/>
</dbReference>
<organism evidence="2 3">
    <name type="scientific">Fulvivirga marina</name>
    <dbReference type="NCBI Taxonomy" id="2494733"/>
    <lineage>
        <taxon>Bacteria</taxon>
        <taxon>Pseudomonadati</taxon>
        <taxon>Bacteroidota</taxon>
        <taxon>Cytophagia</taxon>
        <taxon>Cytophagales</taxon>
        <taxon>Fulvivirgaceae</taxon>
        <taxon>Fulvivirga</taxon>
    </lineage>
</organism>
<proteinExistence type="predicted"/>
<dbReference type="Gene3D" id="2.60.120.10">
    <property type="entry name" value="Jelly Rolls"/>
    <property type="match status" value="1"/>
</dbReference>